<sequence length="412" mass="48358">MKKILLFTLLTISILFLLDIIFINTSTNKDLKTLKIKNTDTQIKDILNINTNNSQEEIKTKTWFKIITDGKSLIFKDVIFINDQIYIFGQNEKINKNLFILNMDNKGNILFQKEIRIPSTTKINKVEYIYNNFYIVGTQDYKPVIYIIDKSGEMLKSKIFEKNGEFLKIIKDDYDSIYIVGYIIEKSKKTGYFLEINKNLEKLNDYKITWYNNEFLTDIVTDRDYIYLLGNTNSTANNNNDIFLVKLNKLNYNDYSISKFGKEQLNEYGYSLLKEDKNFYIIGYSTTFNNFPWKILTIKTDNKFNTIWRKDYLLKRSSRGFSANILNNRIIISGYALERNDDFDGFIALLNKIDGILLKENYYGKDYDERILNSKLINNSVIISVGYQKKKDVISGVVLYTDTNGRLNGFMK</sequence>
<dbReference type="Proteomes" id="UP001232493">
    <property type="component" value="Chromosome"/>
</dbReference>
<organism evidence="1 2">
    <name type="scientific">Marinitoga aeolica</name>
    <dbReference type="NCBI Taxonomy" id="2809031"/>
    <lineage>
        <taxon>Bacteria</taxon>
        <taxon>Thermotogati</taxon>
        <taxon>Thermotogota</taxon>
        <taxon>Thermotogae</taxon>
        <taxon>Petrotogales</taxon>
        <taxon>Petrotogaceae</taxon>
        <taxon>Marinitoga</taxon>
    </lineage>
</organism>
<evidence type="ECO:0000313" key="2">
    <source>
        <dbReference type="Proteomes" id="UP001232493"/>
    </source>
</evidence>
<dbReference type="PANTHER" id="PTHR42754:SF1">
    <property type="entry name" value="LIPOPROTEIN"/>
    <property type="match status" value="1"/>
</dbReference>
<dbReference type="PANTHER" id="PTHR42754">
    <property type="entry name" value="ENDOGLUCANASE"/>
    <property type="match status" value="1"/>
</dbReference>
<dbReference type="RefSeq" id="WP_281000852.1">
    <property type="nucleotide sequence ID" value="NZ_CP069362.1"/>
</dbReference>
<accession>A0ABY8PTI5</accession>
<proteinExistence type="predicted"/>
<name>A0ABY8PTI5_9BACT</name>
<keyword evidence="2" id="KW-1185">Reference proteome</keyword>
<evidence type="ECO:0000313" key="1">
    <source>
        <dbReference type="EMBL" id="WGS65938.1"/>
    </source>
</evidence>
<gene>
    <name evidence="1" type="ORF">JRV97_05160</name>
</gene>
<protein>
    <submittedName>
        <fullName evidence="1">Uncharacterized protein</fullName>
    </submittedName>
</protein>
<dbReference type="EMBL" id="CP069362">
    <property type="protein sequence ID" value="WGS65938.1"/>
    <property type="molecule type" value="Genomic_DNA"/>
</dbReference>
<reference evidence="1 2" key="1">
    <citation type="submission" date="2021-02" db="EMBL/GenBank/DDBJ databases">
        <title>Characterization of Marinitoga sp. nov. str. BP5-C20A.</title>
        <authorList>
            <person name="Erauso G."/>
            <person name="Postec A."/>
        </authorList>
    </citation>
    <scope>NUCLEOTIDE SEQUENCE [LARGE SCALE GENOMIC DNA]</scope>
    <source>
        <strain evidence="1 2">BP5-C20A</strain>
    </source>
</reference>